<dbReference type="GO" id="GO:0034388">
    <property type="term" value="C:Pwp2p-containing subcomplex of 90S preribosome"/>
    <property type="evidence" value="ECO:0007669"/>
    <property type="project" value="EnsemblFungi"/>
</dbReference>
<dbReference type="InterPro" id="IPR001680">
    <property type="entry name" value="WD40_rpt"/>
</dbReference>
<feature type="repeat" description="WD" evidence="4">
    <location>
        <begin position="302"/>
        <end position="343"/>
    </location>
</feature>
<dbReference type="HOGENOM" id="CLU_010458_0_0_1"/>
<dbReference type="FunFam" id="2.130.10.10:FF:000219">
    <property type="entry name" value="Periodic tryptophan protein 2"/>
    <property type="match status" value="1"/>
</dbReference>
<comment type="similarity">
    <text evidence="1">Belongs to the WD repeat PWP2 family.</text>
</comment>
<dbReference type="SMART" id="SM00320">
    <property type="entry name" value="WD40"/>
    <property type="match status" value="13"/>
</dbReference>
<dbReference type="PANTHER" id="PTHR19858">
    <property type="entry name" value="WD40 REPEAT PROTEIN"/>
    <property type="match status" value="1"/>
</dbReference>
<evidence type="ECO:0000256" key="5">
    <source>
        <dbReference type="SAM" id="MobiDB-lite"/>
    </source>
</evidence>
<dbReference type="GO" id="GO:0032040">
    <property type="term" value="C:small-subunit processome"/>
    <property type="evidence" value="ECO:0007669"/>
    <property type="project" value="EnsemblFungi"/>
</dbReference>
<dbReference type="FunFam" id="2.130.10.10:FF:000470">
    <property type="entry name" value="Periodic tryptophan protein 2 homolog"/>
    <property type="match status" value="1"/>
</dbReference>
<evidence type="ECO:0000256" key="3">
    <source>
        <dbReference type="ARBA" id="ARBA00022737"/>
    </source>
</evidence>
<feature type="repeat" description="WD" evidence="4">
    <location>
        <begin position="479"/>
        <end position="513"/>
    </location>
</feature>
<dbReference type="KEGG" id="ela:UCREL1_471"/>
<dbReference type="OMA" id="VYEWQSE"/>
<dbReference type="InterPro" id="IPR019775">
    <property type="entry name" value="WD40_repeat_CS"/>
</dbReference>
<evidence type="ECO:0000313" key="8">
    <source>
        <dbReference type="Proteomes" id="UP000012174"/>
    </source>
</evidence>
<dbReference type="CDD" id="cd00200">
    <property type="entry name" value="WD40"/>
    <property type="match status" value="1"/>
</dbReference>
<dbReference type="GO" id="GO:0000028">
    <property type="term" value="P:ribosomal small subunit assembly"/>
    <property type="evidence" value="ECO:0007669"/>
    <property type="project" value="TreeGrafter"/>
</dbReference>
<dbReference type="InterPro" id="IPR036322">
    <property type="entry name" value="WD40_repeat_dom_sf"/>
</dbReference>
<dbReference type="GO" id="GO:0000472">
    <property type="term" value="P:endonucleolytic cleavage to generate mature 5'-end of SSU-rRNA from (SSU-rRNA, 5.8S rRNA, LSU-rRNA)"/>
    <property type="evidence" value="ECO:0007669"/>
    <property type="project" value="EnsemblFungi"/>
</dbReference>
<keyword evidence="8" id="KW-1185">Reference proteome</keyword>
<dbReference type="InterPro" id="IPR027145">
    <property type="entry name" value="PWP2"/>
</dbReference>
<evidence type="ECO:0000256" key="2">
    <source>
        <dbReference type="ARBA" id="ARBA00022574"/>
    </source>
</evidence>
<dbReference type="PANTHER" id="PTHR19858:SF0">
    <property type="entry name" value="PERIODIC TRYPTOPHAN PROTEIN 2 HOMOLOG"/>
    <property type="match status" value="1"/>
</dbReference>
<proteinExistence type="inferred from homology"/>
<feature type="region of interest" description="Disordered" evidence="5">
    <location>
        <begin position="601"/>
        <end position="635"/>
    </location>
</feature>
<dbReference type="eggNOG" id="KOG0291">
    <property type="taxonomic scope" value="Eukaryota"/>
</dbReference>
<keyword evidence="2 4" id="KW-0853">WD repeat</keyword>
<name>M7U0M0_EUTLA</name>
<dbReference type="PRINTS" id="PR00320">
    <property type="entry name" value="GPROTEINBRPT"/>
</dbReference>
<feature type="repeat" description="WD" evidence="4">
    <location>
        <begin position="430"/>
        <end position="471"/>
    </location>
</feature>
<dbReference type="PROSITE" id="PS50082">
    <property type="entry name" value="WD_REPEATS_2"/>
    <property type="match status" value="6"/>
</dbReference>
<dbReference type="AlphaFoldDB" id="M7U0M0"/>
<gene>
    <name evidence="7" type="ORF">UCREL1_471</name>
</gene>
<evidence type="ECO:0000259" key="6">
    <source>
        <dbReference type="Pfam" id="PF04003"/>
    </source>
</evidence>
<sequence>MKTDFKFSNLLVFNLVEKNISRIGLTPKGNLLLSVDEDGHAILTNVPRRIPIYHFSFRSPVTALSFSPSGRHFAVGLGRKVEVWQVPSTPDAHAEGQLEFAPFVRHHTHMAHFDDVRWIEWSNDSRFFLTASKDLTTRIWSLNAEEGFTPTVLSGHKQAVIGAWFSRDQETIYTVSKDGAVFDWQYTRHPDAPPPDDDDMDNDDSDMRWRIVRRHYFMQSNAHVRCASFHPESNLLVAGFSNGIFGLYEMPEFNMIHTLSISQNEIDFVTINKSGEWLAFGASKLGQLLVWEWQSESYILKQQGHFDSMNALVYAPDGQRIVTVADDGKIKVWDIDSGFCIVTFTEHTSGVTACEFAKKGNVLFTSSLDGSIRAWDLIRYRNFRTFTAPTRLSFSCMAVDPSGEVVAAGSVDSSDIHIWSVQTGQLLDRLAGHEGPVCSLAFAPNGGLLVSGSWDRTARVWSIFSRTQTSEPLQLQSDVLDIAVRPDSAQLAVSTLDGQITFWSVSEGEQISGLDGRRDASGGRKITDRRTAANVAGTKSFSTIRYSTDGSCLLAGGNSKYICLYSVHTMVLLKKYTVSVNLSISGTQEFLNSKMLTEAGPEGLLDEDGENSDREARQDKSLPGSKRGGDPSARTKFPEVKVTSVGFSPAGTSFCAASTEGLLIYSLDNNLQFDPFDLNMEITPASTLAVLETEKDYLKALVMAFRLNEAGLIKRVFQATPYTDIPLVVEQFPTVYVSRLLRFVAAQTEESPHIEFCLLWIKALVDKHGAWLTANRSKVDIELRVVARAIAKMRDEIRRLADENVYMVDYLVGQANTKQKTASGQGVLTNGADDPLKLLPANEDVGVDGVLTSEDEAEEAWIGLD</sequence>
<dbReference type="Gene3D" id="2.130.10.10">
    <property type="entry name" value="YVTN repeat-like/Quinoprotein amine dehydrogenase"/>
    <property type="match status" value="3"/>
</dbReference>
<dbReference type="PROSITE" id="PS00678">
    <property type="entry name" value="WD_REPEATS_1"/>
    <property type="match status" value="2"/>
</dbReference>
<accession>M7U0M0</accession>
<dbReference type="SUPFAM" id="SSF50978">
    <property type="entry name" value="WD40 repeat-like"/>
    <property type="match status" value="3"/>
</dbReference>
<organism evidence="7 8">
    <name type="scientific">Eutypa lata (strain UCR-EL1)</name>
    <name type="common">Grapevine dieback disease fungus</name>
    <name type="synonym">Eutypa armeniacae</name>
    <dbReference type="NCBI Taxonomy" id="1287681"/>
    <lineage>
        <taxon>Eukaryota</taxon>
        <taxon>Fungi</taxon>
        <taxon>Dikarya</taxon>
        <taxon>Ascomycota</taxon>
        <taxon>Pezizomycotina</taxon>
        <taxon>Sordariomycetes</taxon>
        <taxon>Xylariomycetidae</taxon>
        <taxon>Xylariales</taxon>
        <taxon>Diatrypaceae</taxon>
        <taxon>Eutypa</taxon>
    </lineage>
</organism>
<protein>
    <submittedName>
        <fullName evidence="7">Putative periodic tryptophan protein 2 protein</fullName>
    </submittedName>
</protein>
<feature type="repeat" description="WD" evidence="4">
    <location>
        <begin position="153"/>
        <end position="185"/>
    </location>
</feature>
<dbReference type="InterPro" id="IPR020472">
    <property type="entry name" value="WD40_PAC1"/>
</dbReference>
<dbReference type="GO" id="GO:0000920">
    <property type="term" value="P:septum digestion after cytokinesis"/>
    <property type="evidence" value="ECO:0007669"/>
    <property type="project" value="EnsemblFungi"/>
</dbReference>
<evidence type="ECO:0000256" key="4">
    <source>
        <dbReference type="PROSITE-ProRule" id="PRU00221"/>
    </source>
</evidence>
<dbReference type="STRING" id="1287681.M7U0M0"/>
<dbReference type="PROSITE" id="PS50294">
    <property type="entry name" value="WD_REPEATS_REGION"/>
    <property type="match status" value="4"/>
</dbReference>
<keyword evidence="3" id="KW-0677">Repeat</keyword>
<dbReference type="GO" id="GO:0000447">
    <property type="term" value="P:endonucleolytic cleavage in ITS1 to separate SSU-rRNA from 5.8S rRNA and LSU-rRNA from tricistronic rRNA transcript (SSU-rRNA, 5.8S rRNA, LSU-rRNA)"/>
    <property type="evidence" value="ECO:0007669"/>
    <property type="project" value="EnsemblFungi"/>
</dbReference>
<dbReference type="InterPro" id="IPR015943">
    <property type="entry name" value="WD40/YVTN_repeat-like_dom_sf"/>
</dbReference>
<dbReference type="Pfam" id="PF00400">
    <property type="entry name" value="WD40"/>
    <property type="match status" value="5"/>
</dbReference>
<reference evidence="8" key="1">
    <citation type="journal article" date="2013" name="Genome Announc.">
        <title>Draft genome sequence of the grapevine dieback fungus Eutypa lata UCR-EL1.</title>
        <authorList>
            <person name="Blanco-Ulate B."/>
            <person name="Rolshausen P.E."/>
            <person name="Cantu D."/>
        </authorList>
    </citation>
    <scope>NUCLEOTIDE SEQUENCE [LARGE SCALE GENOMIC DNA]</scope>
    <source>
        <strain evidence="8">UCR-EL1</strain>
    </source>
</reference>
<feature type="domain" description="Small-subunit processome Utp12" evidence="6">
    <location>
        <begin position="708"/>
        <end position="811"/>
    </location>
</feature>
<dbReference type="InterPro" id="IPR007148">
    <property type="entry name" value="SSU_processome_Utp12"/>
</dbReference>
<dbReference type="EMBL" id="KB705449">
    <property type="protein sequence ID" value="EMR72470.1"/>
    <property type="molecule type" value="Genomic_DNA"/>
</dbReference>
<dbReference type="OrthoDB" id="3142434at2759"/>
<dbReference type="Pfam" id="PF04003">
    <property type="entry name" value="Utp12"/>
    <property type="match status" value="1"/>
</dbReference>
<dbReference type="GO" id="GO:0005737">
    <property type="term" value="C:cytoplasm"/>
    <property type="evidence" value="ECO:0007669"/>
    <property type="project" value="EnsemblFungi"/>
</dbReference>
<feature type="repeat" description="WD" evidence="4">
    <location>
        <begin position="109"/>
        <end position="150"/>
    </location>
</feature>
<evidence type="ECO:0000256" key="1">
    <source>
        <dbReference type="ARBA" id="ARBA00010226"/>
    </source>
</evidence>
<feature type="compositionally biased region" description="Basic and acidic residues" evidence="5">
    <location>
        <begin position="611"/>
        <end position="620"/>
    </location>
</feature>
<evidence type="ECO:0000313" key="7">
    <source>
        <dbReference type="EMBL" id="EMR72470.1"/>
    </source>
</evidence>
<feature type="repeat" description="WD" evidence="4">
    <location>
        <begin position="344"/>
        <end position="385"/>
    </location>
</feature>
<dbReference type="Proteomes" id="UP000012174">
    <property type="component" value="Unassembled WGS sequence"/>
</dbReference>
<dbReference type="GO" id="GO:0000480">
    <property type="term" value="P:endonucleolytic cleavage in 5'-ETS of tricistronic rRNA transcript (SSU-rRNA, 5.8S rRNA, LSU-rRNA)"/>
    <property type="evidence" value="ECO:0007669"/>
    <property type="project" value="EnsemblFungi"/>
</dbReference>
<dbReference type="GO" id="GO:0030010">
    <property type="term" value="P:establishment of cell polarity"/>
    <property type="evidence" value="ECO:0007669"/>
    <property type="project" value="EnsemblFungi"/>
</dbReference>